<evidence type="ECO:0000313" key="8">
    <source>
        <dbReference type="EMBL" id="GAA0169540.1"/>
    </source>
</evidence>
<proteinExistence type="predicted"/>
<feature type="region of interest" description="Disordered" evidence="6">
    <location>
        <begin position="220"/>
        <end position="253"/>
    </location>
</feature>
<dbReference type="PROSITE" id="PS01359">
    <property type="entry name" value="ZF_PHD_1"/>
    <property type="match status" value="1"/>
</dbReference>
<evidence type="ECO:0000256" key="4">
    <source>
        <dbReference type="ARBA" id="ARBA00023015"/>
    </source>
</evidence>
<evidence type="ECO:0000313" key="9">
    <source>
        <dbReference type="Proteomes" id="UP001454036"/>
    </source>
</evidence>
<dbReference type="AlphaFoldDB" id="A0AAV3QZS1"/>
<keyword evidence="2" id="KW-0863">Zinc-finger</keyword>
<dbReference type="CDD" id="cd15489">
    <property type="entry name" value="PHD_SF"/>
    <property type="match status" value="1"/>
</dbReference>
<comment type="caution">
    <text evidence="8">The sequence shown here is derived from an EMBL/GenBank/DDBJ whole genome shotgun (WGS) entry which is preliminary data.</text>
</comment>
<reference evidence="8 9" key="1">
    <citation type="submission" date="2024-01" db="EMBL/GenBank/DDBJ databases">
        <title>The complete chloroplast genome sequence of Lithospermum erythrorhizon: insights into the phylogenetic relationship among Boraginaceae species and the maternal lineages of purple gromwells.</title>
        <authorList>
            <person name="Okada T."/>
            <person name="Watanabe K."/>
        </authorList>
    </citation>
    <scope>NUCLEOTIDE SEQUENCE [LARGE SCALE GENOMIC DNA]</scope>
</reference>
<keyword evidence="5" id="KW-0804">Transcription</keyword>
<gene>
    <name evidence="8" type="ORF">LIER_40785</name>
</gene>
<dbReference type="InterPro" id="IPR056280">
    <property type="entry name" value="AIPP2-like_SPOC"/>
</dbReference>
<dbReference type="PANTHER" id="PTHR33304">
    <property type="match status" value="1"/>
</dbReference>
<protein>
    <recommendedName>
        <fullName evidence="7">AIPP2-like SPOC-like domain-containing protein</fullName>
    </recommendedName>
</protein>
<accession>A0AAV3QZS1</accession>
<dbReference type="SUPFAM" id="SSF57903">
    <property type="entry name" value="FYVE/PHD zinc finger"/>
    <property type="match status" value="1"/>
</dbReference>
<evidence type="ECO:0000259" key="7">
    <source>
        <dbReference type="Pfam" id="PF23121"/>
    </source>
</evidence>
<dbReference type="PANTHER" id="PTHR33304:SF18">
    <property type="entry name" value="CHROMATIN REGULATOR PHD FAMILY-RELATED"/>
    <property type="match status" value="1"/>
</dbReference>
<feature type="region of interest" description="Disordered" evidence="6">
    <location>
        <begin position="320"/>
        <end position="348"/>
    </location>
</feature>
<dbReference type="Proteomes" id="UP001454036">
    <property type="component" value="Unassembled WGS sequence"/>
</dbReference>
<dbReference type="GO" id="GO:0140566">
    <property type="term" value="F:histone reader activity"/>
    <property type="evidence" value="ECO:0007669"/>
    <property type="project" value="InterPro"/>
</dbReference>
<dbReference type="GO" id="GO:0008270">
    <property type="term" value="F:zinc ion binding"/>
    <property type="evidence" value="ECO:0007669"/>
    <property type="project" value="UniProtKB-KW"/>
</dbReference>
<name>A0AAV3QZS1_LITER</name>
<evidence type="ECO:0000256" key="1">
    <source>
        <dbReference type="ARBA" id="ARBA00022723"/>
    </source>
</evidence>
<keyword evidence="9" id="KW-1185">Reference proteome</keyword>
<dbReference type="InterPro" id="IPR049914">
    <property type="entry name" value="PHD1-3/5-6"/>
</dbReference>
<feature type="compositionally biased region" description="Basic and acidic residues" evidence="6">
    <location>
        <begin position="123"/>
        <end position="142"/>
    </location>
</feature>
<evidence type="ECO:0000256" key="3">
    <source>
        <dbReference type="ARBA" id="ARBA00022833"/>
    </source>
</evidence>
<dbReference type="GO" id="GO:0034244">
    <property type="term" value="P:negative regulation of transcription elongation by RNA polymerase II"/>
    <property type="evidence" value="ECO:0007669"/>
    <property type="project" value="InterPro"/>
</dbReference>
<dbReference type="InterPro" id="IPR011011">
    <property type="entry name" value="Znf_FYVE_PHD"/>
</dbReference>
<evidence type="ECO:0000256" key="2">
    <source>
        <dbReference type="ARBA" id="ARBA00022771"/>
    </source>
</evidence>
<keyword evidence="1" id="KW-0479">Metal-binding</keyword>
<feature type="region of interest" description="Disordered" evidence="6">
    <location>
        <begin position="276"/>
        <end position="307"/>
    </location>
</feature>
<evidence type="ECO:0000256" key="5">
    <source>
        <dbReference type="ARBA" id="ARBA00023163"/>
    </source>
</evidence>
<feature type="compositionally biased region" description="Basic and acidic residues" evidence="6">
    <location>
        <begin position="283"/>
        <end position="294"/>
    </location>
</feature>
<evidence type="ECO:0000256" key="6">
    <source>
        <dbReference type="SAM" id="MobiDB-lite"/>
    </source>
</evidence>
<sequence>MLDNEAGTGILRLCVTICLQCGVEGWDNAFVYCIKCLNEAVHRYCLDVIPKTFDEFVPWVCDVCEEESQKTSHSNSDARTQGKTCPGQIEVDSTITLNKKRIRHLPKRVENGHSKNKAGLRSPHKELDSCKDAKTQGKRSSEQIEVDSTITPKKKRISHSTESSENGHCKNGAGLQSLYEKLDFSEVPKTQGKACSEQIEVDSTITPNKKRISHSIESLENDHCKNGSGLQSPCEELDFSEDPKTQGKACSEQIEDDSTITLDKTRISHLAERVENGVGLQSSHKEPDSSKDAELVSQYRPSRVGTKSIDDCSHMVLIDNGPRSPIKSSPLQKAKEVEVVSNGPSRKAKLRRLSDSSLLVTTNQSGSLEPAKSDEDVPLVSLSPLATEPKKDISCSLDNFADQRCENVPALQPHKQGQDNNYEKEVGPIEEPHVVNCDKNEANNICQSPMEAQTIVAAGEKCLWAKPLVDPIWRGNFNILNQDDIVEYNCPFSYFSLCDRHSSSFDLLVSKMTAQELALKAITKNAELLIFTSSELPLSYWKFRGKCYLWGVFRGKPSLLSSLTAGDRVVPT</sequence>
<dbReference type="Pfam" id="PF23121">
    <property type="entry name" value="SPOC_AIPP2"/>
    <property type="match status" value="1"/>
</dbReference>
<dbReference type="InterPro" id="IPR019786">
    <property type="entry name" value="Zinc_finger_PHD-type_CS"/>
</dbReference>
<feature type="domain" description="AIPP2-like SPOC-like" evidence="7">
    <location>
        <begin position="495"/>
        <end position="553"/>
    </location>
</feature>
<dbReference type="EMBL" id="BAABME010024121">
    <property type="protein sequence ID" value="GAA0169540.1"/>
    <property type="molecule type" value="Genomic_DNA"/>
</dbReference>
<organism evidence="8 9">
    <name type="scientific">Lithospermum erythrorhizon</name>
    <name type="common">Purple gromwell</name>
    <name type="synonym">Lithospermum officinale var. erythrorhizon</name>
    <dbReference type="NCBI Taxonomy" id="34254"/>
    <lineage>
        <taxon>Eukaryota</taxon>
        <taxon>Viridiplantae</taxon>
        <taxon>Streptophyta</taxon>
        <taxon>Embryophyta</taxon>
        <taxon>Tracheophyta</taxon>
        <taxon>Spermatophyta</taxon>
        <taxon>Magnoliopsida</taxon>
        <taxon>eudicotyledons</taxon>
        <taxon>Gunneridae</taxon>
        <taxon>Pentapetalae</taxon>
        <taxon>asterids</taxon>
        <taxon>lamiids</taxon>
        <taxon>Boraginales</taxon>
        <taxon>Boraginaceae</taxon>
        <taxon>Boraginoideae</taxon>
        <taxon>Lithospermeae</taxon>
        <taxon>Lithospermum</taxon>
    </lineage>
</organism>
<keyword evidence="3" id="KW-0862">Zinc</keyword>
<keyword evidence="4" id="KW-0805">Transcription regulation</keyword>
<feature type="region of interest" description="Disordered" evidence="6">
    <location>
        <begin position="111"/>
        <end position="171"/>
    </location>
</feature>